<name>A5ZMY7_9FIRM</name>
<proteinExistence type="predicted"/>
<protein>
    <submittedName>
        <fullName evidence="1">Uncharacterized protein</fullName>
    </submittedName>
</protein>
<accession>A5ZMY7</accession>
<organism evidence="1 2">
    <name type="scientific">Blautia obeum ATCC 29174</name>
    <dbReference type="NCBI Taxonomy" id="411459"/>
    <lineage>
        <taxon>Bacteria</taxon>
        <taxon>Bacillati</taxon>
        <taxon>Bacillota</taxon>
        <taxon>Clostridia</taxon>
        <taxon>Lachnospirales</taxon>
        <taxon>Lachnospiraceae</taxon>
        <taxon>Blautia</taxon>
    </lineage>
</organism>
<dbReference type="AlphaFoldDB" id="A5ZMY7"/>
<dbReference type="Proteomes" id="UP000006002">
    <property type="component" value="Unassembled WGS sequence"/>
</dbReference>
<dbReference type="HOGENOM" id="CLU_3213118_0_0_9"/>
<reference evidence="1 2" key="2">
    <citation type="submission" date="2007-04" db="EMBL/GenBank/DDBJ databases">
        <title>Draft genome sequence of Ruminococcus obeum (ATCC 29174).</title>
        <authorList>
            <person name="Sudarsanam P."/>
            <person name="Ley R."/>
            <person name="Guruge J."/>
            <person name="Turnbaugh P.J."/>
            <person name="Mahowald M."/>
            <person name="Liep D."/>
            <person name="Gordon J."/>
        </authorList>
    </citation>
    <scope>NUCLEOTIDE SEQUENCE [LARGE SCALE GENOMIC DNA]</scope>
    <source>
        <strain evidence="1 2">ATCC 29174</strain>
    </source>
</reference>
<gene>
    <name evidence="1" type="ORF">RUMOBE_00353</name>
</gene>
<evidence type="ECO:0000313" key="2">
    <source>
        <dbReference type="Proteomes" id="UP000006002"/>
    </source>
</evidence>
<reference evidence="1 2" key="1">
    <citation type="submission" date="2007-03" db="EMBL/GenBank/DDBJ databases">
        <authorList>
            <person name="Fulton L."/>
            <person name="Clifton S."/>
            <person name="Fulton B."/>
            <person name="Xu J."/>
            <person name="Minx P."/>
            <person name="Pepin K.H."/>
            <person name="Johnson M."/>
            <person name="Thiruvilangam P."/>
            <person name="Bhonagiri V."/>
            <person name="Nash W.E."/>
            <person name="Mardis E.R."/>
            <person name="Wilson R.K."/>
        </authorList>
    </citation>
    <scope>NUCLEOTIDE SEQUENCE [LARGE SCALE GENOMIC DNA]</scope>
    <source>
        <strain evidence="1 2">ATCC 29174</strain>
    </source>
</reference>
<dbReference type="EMBL" id="AAVO02000001">
    <property type="protein sequence ID" value="EDM89230.1"/>
    <property type="molecule type" value="Genomic_DNA"/>
</dbReference>
<evidence type="ECO:0000313" key="1">
    <source>
        <dbReference type="EMBL" id="EDM89230.1"/>
    </source>
</evidence>
<comment type="caution">
    <text evidence="1">The sequence shown here is derived from an EMBL/GenBank/DDBJ whole genome shotgun (WGS) entry which is preliminary data.</text>
</comment>
<sequence>MMVLHIFYLQSGNRERPDYLLLSAASGVLCMYIDSAMNETNPDE</sequence>